<dbReference type="SUPFAM" id="SSF52540">
    <property type="entry name" value="P-loop containing nucleoside triphosphate hydrolases"/>
    <property type="match status" value="1"/>
</dbReference>
<dbReference type="EMBL" id="WSRQ01000010">
    <property type="protein sequence ID" value="MVX63767.1"/>
    <property type="molecule type" value="Genomic_DNA"/>
</dbReference>
<reference evidence="2" key="1">
    <citation type="submission" date="2019-12" db="EMBL/GenBank/DDBJ databases">
        <title>Microbes associate with the intestines of laboratory mice.</title>
        <authorList>
            <person name="Navarre W."/>
            <person name="Wong E."/>
        </authorList>
    </citation>
    <scope>NUCLEOTIDE SEQUENCE</scope>
    <source>
        <strain evidence="2">NM79_F5</strain>
    </source>
</reference>
<evidence type="ECO:0000313" key="2">
    <source>
        <dbReference type="EMBL" id="MVX63767.1"/>
    </source>
</evidence>
<dbReference type="Gene3D" id="1.10.8.730">
    <property type="match status" value="1"/>
</dbReference>
<protein>
    <submittedName>
        <fullName evidence="2">DUF87 domain-containing protein</fullName>
    </submittedName>
</protein>
<evidence type="ECO:0000313" key="3">
    <source>
        <dbReference type="Proteomes" id="UP000656077"/>
    </source>
</evidence>
<accession>A0A964RLH4</accession>
<dbReference type="PANTHER" id="PTHR30121:SF6">
    <property type="entry name" value="SLR6007 PROTEIN"/>
    <property type="match status" value="1"/>
</dbReference>
<proteinExistence type="predicted"/>
<dbReference type="Gene3D" id="3.40.50.300">
    <property type="entry name" value="P-loop containing nucleotide triphosphate hydrolases"/>
    <property type="match status" value="1"/>
</dbReference>
<dbReference type="InterPro" id="IPR051162">
    <property type="entry name" value="T4SS_component"/>
</dbReference>
<dbReference type="RefSeq" id="WP_160358860.1">
    <property type="nucleotide sequence ID" value="NZ_WSRQ01000010.1"/>
</dbReference>
<evidence type="ECO:0000259" key="1">
    <source>
        <dbReference type="Pfam" id="PF01935"/>
    </source>
</evidence>
<comment type="caution">
    <text evidence="2">The sequence shown here is derived from an EMBL/GenBank/DDBJ whole genome shotgun (WGS) entry which is preliminary data.</text>
</comment>
<dbReference type="InterPro" id="IPR002789">
    <property type="entry name" value="HerA_central"/>
</dbReference>
<feature type="domain" description="Helicase HerA central" evidence="1">
    <location>
        <begin position="263"/>
        <end position="412"/>
    </location>
</feature>
<dbReference type="AlphaFoldDB" id="A0A964RLH4"/>
<dbReference type="InterPro" id="IPR027417">
    <property type="entry name" value="P-loop_NTPase"/>
</dbReference>
<gene>
    <name evidence="2" type="ORF">GKZ28_08670</name>
</gene>
<sequence length="655" mass="74885">MKSFSFKKDKQQKNNVNITTDKTDDNKESIFIKNNKTIKDLIANDYIDFGESYKYALIGEKYMKNMYVGITPAVADFASFLHGLYNYSDIDTSVFIEPIPSEDAKADLSKVRTNLEMEYLTAGGSNNRRDDMAVKIEEAARLRDEIRDGHNKAYNVSIQSTLYADDLRELDNSASKLKSLLGRQDLGLKSATYIQEECFKSNKPFLNNKIGEWHTFDKRSLACIFPFTSNNINHRNGVPIGFNKDNGLPIIYDTFDPSLANYNMVIFAKSGGGKSSFIKQLSSRSATFDNIINIAIDIEPEYRDIAVTLGGINIDIGRKSKTILNPFDISVEQVKSKITGRMIDTINLQEKLNTVTSVILTMAKGFTNNNSKYYNDITRNIIKDCVYECYKDLGIDDDVESIYEYKISETLLKVKTRKDMPTLSLWYQKLQAKSESNKKATYTEYYDYLIMVMKDFCKVAEGSFTCFDGQSTVELTYDLPFINFDLSQLNENTELPLAQHIICDFIWENLVKPNNKGYKLRVLIDEAWRMAKVINGEPKFPEALEFIDKMFRRARKKNTSSVIISQQFNEFYNDLTQSIIKNADTKVFLPPDDTSIDDIKEVFHLTDGETYYLKRITTGEALLKCGSTSAKLDVEIPQFEMEFIETNQNKKSQAS</sequence>
<name>A0A964RLH4_9CLOT</name>
<organism evidence="2 3">
    <name type="scientific">Clostridium chromiireducens</name>
    <dbReference type="NCBI Taxonomy" id="225345"/>
    <lineage>
        <taxon>Bacteria</taxon>
        <taxon>Bacillati</taxon>
        <taxon>Bacillota</taxon>
        <taxon>Clostridia</taxon>
        <taxon>Eubacteriales</taxon>
        <taxon>Clostridiaceae</taxon>
        <taxon>Clostridium</taxon>
    </lineage>
</organism>
<dbReference type="PANTHER" id="PTHR30121">
    <property type="entry name" value="UNCHARACTERIZED PROTEIN YJGR-RELATED"/>
    <property type="match status" value="1"/>
</dbReference>
<dbReference type="Proteomes" id="UP000656077">
    <property type="component" value="Unassembled WGS sequence"/>
</dbReference>
<dbReference type="Pfam" id="PF01935">
    <property type="entry name" value="DUF87"/>
    <property type="match status" value="1"/>
</dbReference>